<dbReference type="InterPro" id="IPR036396">
    <property type="entry name" value="Cyt_P450_sf"/>
</dbReference>
<dbReference type="PANTHER" id="PTHR24305:SF77">
    <property type="entry name" value="CYTOCHROME P450 MONOOXYGENASE"/>
    <property type="match status" value="1"/>
</dbReference>
<keyword evidence="4" id="KW-0479">Metal-binding</keyword>
<dbReference type="PANTHER" id="PTHR24305">
    <property type="entry name" value="CYTOCHROME P450"/>
    <property type="match status" value="1"/>
</dbReference>
<gene>
    <name evidence="8" type="ORF">BBO_03072</name>
</gene>
<evidence type="ECO:0000256" key="3">
    <source>
        <dbReference type="ARBA" id="ARBA00022617"/>
    </source>
</evidence>
<dbReference type="InterPro" id="IPR050121">
    <property type="entry name" value="Cytochrome_P450_monoxygenase"/>
</dbReference>
<dbReference type="Gene3D" id="1.10.630.10">
    <property type="entry name" value="Cytochrome P450"/>
    <property type="match status" value="1"/>
</dbReference>
<evidence type="ECO:0000313" key="9">
    <source>
        <dbReference type="Proteomes" id="UP000076863"/>
    </source>
</evidence>
<dbReference type="SUPFAM" id="SSF48264">
    <property type="entry name" value="Cytochrome P450"/>
    <property type="match status" value="1"/>
</dbReference>
<dbReference type="OrthoDB" id="3934656at2759"/>
<dbReference type="InterPro" id="IPR001128">
    <property type="entry name" value="Cyt_P450"/>
</dbReference>
<protein>
    <submittedName>
        <fullName evidence="8">Benzoate 4-monooxygenase cytochrome P450</fullName>
    </submittedName>
</protein>
<comment type="cofactor">
    <cofactor evidence="1">
        <name>heme</name>
        <dbReference type="ChEBI" id="CHEBI:30413"/>
    </cofactor>
</comment>
<proteinExistence type="inferred from homology"/>
<dbReference type="GO" id="GO:0005506">
    <property type="term" value="F:iron ion binding"/>
    <property type="evidence" value="ECO:0007669"/>
    <property type="project" value="InterPro"/>
</dbReference>
<organism evidence="8 9">
    <name type="scientific">Beauveria brongniartii RCEF 3172</name>
    <dbReference type="NCBI Taxonomy" id="1081107"/>
    <lineage>
        <taxon>Eukaryota</taxon>
        <taxon>Fungi</taxon>
        <taxon>Dikarya</taxon>
        <taxon>Ascomycota</taxon>
        <taxon>Pezizomycotina</taxon>
        <taxon>Sordariomycetes</taxon>
        <taxon>Hypocreomycetidae</taxon>
        <taxon>Hypocreales</taxon>
        <taxon>Cordycipitaceae</taxon>
        <taxon>Beauveria</taxon>
        <taxon>Beauveria brongniartii</taxon>
    </lineage>
</organism>
<keyword evidence="5" id="KW-0560">Oxidoreductase</keyword>
<keyword evidence="7 8" id="KW-0503">Monooxygenase</keyword>
<evidence type="ECO:0000256" key="6">
    <source>
        <dbReference type="ARBA" id="ARBA00023004"/>
    </source>
</evidence>
<dbReference type="EMBL" id="AZHA01000007">
    <property type="protein sequence ID" value="OAA46517.1"/>
    <property type="molecule type" value="Genomic_DNA"/>
</dbReference>
<name>A0A167GEE7_9HYPO</name>
<evidence type="ECO:0000256" key="1">
    <source>
        <dbReference type="ARBA" id="ARBA00001971"/>
    </source>
</evidence>
<dbReference type="GO" id="GO:0004497">
    <property type="term" value="F:monooxygenase activity"/>
    <property type="evidence" value="ECO:0007669"/>
    <property type="project" value="UniProtKB-KW"/>
</dbReference>
<sequence>MAGIGDVMKTAERVVAERYGANALLNRDMLGSFVKHGFSQKDAETEALIQIIVGSETNAIQATILHIITSPNAYTRLQHEIDTAEREGRISTPVTNAEAQSLAYLQTVILEGLRVFPPAAALYPKVCDTDEVLCGVSVPAGTNVAWSP</sequence>
<dbReference type="GO" id="GO:0020037">
    <property type="term" value="F:heme binding"/>
    <property type="evidence" value="ECO:0007669"/>
    <property type="project" value="InterPro"/>
</dbReference>
<evidence type="ECO:0000256" key="2">
    <source>
        <dbReference type="ARBA" id="ARBA00010617"/>
    </source>
</evidence>
<reference evidence="8 9" key="1">
    <citation type="journal article" date="2016" name="Genome Biol. Evol.">
        <title>Divergent and convergent evolution of fungal pathogenicity.</title>
        <authorList>
            <person name="Shang Y."/>
            <person name="Xiao G."/>
            <person name="Zheng P."/>
            <person name="Cen K."/>
            <person name="Zhan S."/>
            <person name="Wang C."/>
        </authorList>
    </citation>
    <scope>NUCLEOTIDE SEQUENCE [LARGE SCALE GENOMIC DNA]</scope>
    <source>
        <strain evidence="8 9">RCEF 3172</strain>
    </source>
</reference>
<keyword evidence="3" id="KW-0349">Heme</keyword>
<dbReference type="GO" id="GO:0016705">
    <property type="term" value="F:oxidoreductase activity, acting on paired donors, with incorporation or reduction of molecular oxygen"/>
    <property type="evidence" value="ECO:0007669"/>
    <property type="project" value="InterPro"/>
</dbReference>
<dbReference type="AlphaFoldDB" id="A0A167GEE7"/>
<accession>A0A167GEE7</accession>
<comment type="similarity">
    <text evidence="2">Belongs to the cytochrome P450 family.</text>
</comment>
<dbReference type="Proteomes" id="UP000076863">
    <property type="component" value="Unassembled WGS sequence"/>
</dbReference>
<evidence type="ECO:0000256" key="4">
    <source>
        <dbReference type="ARBA" id="ARBA00022723"/>
    </source>
</evidence>
<evidence type="ECO:0000256" key="5">
    <source>
        <dbReference type="ARBA" id="ARBA00023002"/>
    </source>
</evidence>
<keyword evidence="6" id="KW-0408">Iron</keyword>
<keyword evidence="9" id="KW-1185">Reference proteome</keyword>
<comment type="caution">
    <text evidence="8">The sequence shown here is derived from an EMBL/GenBank/DDBJ whole genome shotgun (WGS) entry which is preliminary data.</text>
</comment>
<evidence type="ECO:0000256" key="7">
    <source>
        <dbReference type="ARBA" id="ARBA00023033"/>
    </source>
</evidence>
<dbReference type="Pfam" id="PF00067">
    <property type="entry name" value="p450"/>
    <property type="match status" value="1"/>
</dbReference>
<evidence type="ECO:0000313" key="8">
    <source>
        <dbReference type="EMBL" id="OAA46517.1"/>
    </source>
</evidence>